<comment type="caution">
    <text evidence="2">The sequence shown here is derived from an EMBL/GenBank/DDBJ whole genome shotgun (WGS) entry which is preliminary data.</text>
</comment>
<protein>
    <submittedName>
        <fullName evidence="2">AAA family ATPase</fullName>
    </submittedName>
</protein>
<name>A0ABT8VI59_9BACL</name>
<dbReference type="Proteomes" id="UP001168883">
    <property type="component" value="Unassembled WGS sequence"/>
</dbReference>
<organism evidence="2 3">
    <name type="scientific">Paenibacillus ehimensis</name>
    <dbReference type="NCBI Taxonomy" id="79264"/>
    <lineage>
        <taxon>Bacteria</taxon>
        <taxon>Bacillati</taxon>
        <taxon>Bacillota</taxon>
        <taxon>Bacilli</taxon>
        <taxon>Bacillales</taxon>
        <taxon>Paenibacillaceae</taxon>
        <taxon>Paenibacillus</taxon>
    </lineage>
</organism>
<proteinExistence type="predicted"/>
<dbReference type="InterPro" id="IPR027417">
    <property type="entry name" value="P-loop_NTPase"/>
</dbReference>
<dbReference type="InterPro" id="IPR041685">
    <property type="entry name" value="AAA_GajA/Old/RecF-like"/>
</dbReference>
<reference evidence="2" key="1">
    <citation type="submission" date="2023-07" db="EMBL/GenBank/DDBJ databases">
        <authorList>
            <person name="Aktuganov G."/>
            <person name="Boyko T."/>
            <person name="Delegan Y."/>
            <person name="Galimzianova N."/>
            <person name="Gilvanova E."/>
            <person name="Korobov V."/>
            <person name="Kuzmina L."/>
            <person name="Melentiev A."/>
            <person name="Milman P."/>
            <person name="Ryabova A."/>
            <person name="Stupak E."/>
            <person name="Yasakov T."/>
            <person name="Zharikova N."/>
            <person name="Zhurenko E."/>
        </authorList>
    </citation>
    <scope>NUCLEOTIDE SEQUENCE</scope>
    <source>
        <strain evidence="2">IB-739</strain>
    </source>
</reference>
<dbReference type="Pfam" id="PF13175">
    <property type="entry name" value="AAA_15"/>
    <property type="match status" value="1"/>
</dbReference>
<evidence type="ECO:0000259" key="1">
    <source>
        <dbReference type="Pfam" id="PF13175"/>
    </source>
</evidence>
<dbReference type="Gene3D" id="3.40.50.300">
    <property type="entry name" value="P-loop containing nucleotide triphosphate hydrolases"/>
    <property type="match status" value="1"/>
</dbReference>
<evidence type="ECO:0000313" key="3">
    <source>
        <dbReference type="Proteomes" id="UP001168883"/>
    </source>
</evidence>
<sequence>MRRIRFKQLGLRNYKVHRSLTVNYGDITKLSGKNGEGKSSIGEAPAWVFFGTDLFGGSKYNPTPTNYEFDVVHASLLISVDGVDYLLTREIVKGSNKYYLNEVPVKEGEYSGFVQSLFDKETFLSLYYPLYFFSLHKDKQRDLLLRNLLSPANSEVFAEMSRTCPEQKQKEISLNPQAARLADSLKKHSIDQLASLYTDLKNKSDKLHIQAQGSVKTLTRQLQELGETGSVDQEAVISELASLKDRIEAFDTDRQKVAYHNNEIRTLQLKIEGLTKQIEAGKKDYDAAVAQVIDQECRTCGQLLTEEAKGKAEQAKKDTVKYQAEKVNPLIRERKALREKLAELKPLPEPEYSVSDLVARSNELNALLQSEQSRIKVMQDLEKARNDEAAYLQAKNDSIFVLDAIKAFKAKEAELQTQKVQDLFTTLSVRLFKYVKTSGEYVSDFMIQMDGKDYVALSAGEKIAAGLELTEVLFKQSELIVPCFIDGIGEYTGKVAVYDQLITGRAVEGQELKIETEKVGN</sequence>
<dbReference type="RefSeq" id="WP_302880885.1">
    <property type="nucleotide sequence ID" value="NZ_JAUMKJ010000044.1"/>
</dbReference>
<dbReference type="SUPFAM" id="SSF52540">
    <property type="entry name" value="P-loop containing nucleoside triphosphate hydrolases"/>
    <property type="match status" value="1"/>
</dbReference>
<keyword evidence="3" id="KW-1185">Reference proteome</keyword>
<evidence type="ECO:0000313" key="2">
    <source>
        <dbReference type="EMBL" id="MDO3680674.1"/>
    </source>
</evidence>
<dbReference type="EMBL" id="JAUMKJ010000044">
    <property type="protein sequence ID" value="MDO3680674.1"/>
    <property type="molecule type" value="Genomic_DNA"/>
</dbReference>
<feature type="domain" description="Endonuclease GajA/Old nuclease/RecF-like AAA" evidence="1">
    <location>
        <begin position="7"/>
        <end position="335"/>
    </location>
</feature>
<gene>
    <name evidence="2" type="ORF">Q3C12_27050</name>
</gene>
<accession>A0ABT8VI59</accession>